<dbReference type="InterPro" id="IPR021399">
    <property type="entry name" value="DUF3038"/>
</dbReference>
<evidence type="ECO:0008006" key="3">
    <source>
        <dbReference type="Google" id="ProtNLM"/>
    </source>
</evidence>
<keyword evidence="2" id="KW-1185">Reference proteome</keyword>
<evidence type="ECO:0000313" key="1">
    <source>
        <dbReference type="EMBL" id="NQE34414.1"/>
    </source>
</evidence>
<dbReference type="Proteomes" id="UP000702425">
    <property type="component" value="Unassembled WGS sequence"/>
</dbReference>
<dbReference type="Pfam" id="PF11237">
    <property type="entry name" value="DUF3038"/>
    <property type="match status" value="1"/>
</dbReference>
<proteinExistence type="predicted"/>
<reference evidence="1 2" key="1">
    <citation type="journal article" date="2020" name="Sci. Rep.">
        <title>A novel cyanobacterial geosmin producer, revising GeoA distribution and dispersion patterns in Bacteria.</title>
        <authorList>
            <person name="Churro C."/>
            <person name="Semedo-Aguiar A.P."/>
            <person name="Silva A.D."/>
            <person name="Pereira-Leal J.B."/>
            <person name="Leite R.B."/>
        </authorList>
    </citation>
    <scope>NUCLEOTIDE SEQUENCE [LARGE SCALE GENOMIC DNA]</scope>
    <source>
        <strain evidence="1 2">IPMA8</strain>
    </source>
</reference>
<accession>A0ABX2CVQ6</accession>
<organism evidence="1 2">
    <name type="scientific">Microcoleus asticus IPMA8</name>
    <dbReference type="NCBI Taxonomy" id="2563858"/>
    <lineage>
        <taxon>Bacteria</taxon>
        <taxon>Bacillati</taxon>
        <taxon>Cyanobacteriota</taxon>
        <taxon>Cyanophyceae</taxon>
        <taxon>Oscillatoriophycideae</taxon>
        <taxon>Oscillatoriales</taxon>
        <taxon>Microcoleaceae</taxon>
        <taxon>Microcoleus</taxon>
        <taxon>Microcoleus asticus</taxon>
    </lineage>
</organism>
<gene>
    <name evidence="1" type="ORF">E5S67_02140</name>
</gene>
<protein>
    <recommendedName>
        <fullName evidence="3">DUF3038 domain-containing protein</fullName>
    </recommendedName>
</protein>
<evidence type="ECO:0000313" key="2">
    <source>
        <dbReference type="Proteomes" id="UP000702425"/>
    </source>
</evidence>
<comment type="caution">
    <text evidence="1">The sequence shown here is derived from an EMBL/GenBank/DDBJ whole genome shotgun (WGS) entry which is preliminary data.</text>
</comment>
<sequence length="266" mass="30268">MGEWTIELPPPELARDGRLLLDWKIYLKVNDKNKVSQKSPWLRICLAQDPPCPYSLFGMDVAVILMPSETSLTQSKPLILDSLPDLSPNDGGCPRRARLQIDLMLLAIEALYLGGAEEMLAVSKDLELESIIKNRVALWLMRNTNPLRRYTQRRSLTMVEAKALVAIACNMARKLTATIRQLLLDSQQLRSRNIPLNQNLPLAEYLERFRAHFRSRMNPKRSLVAAYDSDDKLNELALNLLSKLLFCTGTAGMQRFWVSLFDGEVE</sequence>
<dbReference type="EMBL" id="SRRZ01000031">
    <property type="protein sequence ID" value="NQE34414.1"/>
    <property type="molecule type" value="Genomic_DNA"/>
</dbReference>
<name>A0ABX2CVQ6_9CYAN</name>